<dbReference type="SUPFAM" id="SSF52047">
    <property type="entry name" value="RNI-like"/>
    <property type="match status" value="1"/>
</dbReference>
<dbReference type="AlphaFoldDB" id="A0A5C3M9T1"/>
<evidence type="ECO:0008006" key="3">
    <source>
        <dbReference type="Google" id="ProtNLM"/>
    </source>
</evidence>
<proteinExistence type="predicted"/>
<dbReference type="EMBL" id="ML213593">
    <property type="protein sequence ID" value="TFK42169.1"/>
    <property type="molecule type" value="Genomic_DNA"/>
</dbReference>
<keyword evidence="2" id="KW-1185">Reference proteome</keyword>
<evidence type="ECO:0000313" key="1">
    <source>
        <dbReference type="EMBL" id="TFK42169.1"/>
    </source>
</evidence>
<evidence type="ECO:0000313" key="2">
    <source>
        <dbReference type="Proteomes" id="UP000308652"/>
    </source>
</evidence>
<name>A0A5C3M9T1_9AGAR</name>
<dbReference type="Gene3D" id="3.80.10.10">
    <property type="entry name" value="Ribonuclease Inhibitor"/>
    <property type="match status" value="1"/>
</dbReference>
<dbReference type="Proteomes" id="UP000308652">
    <property type="component" value="Unassembled WGS sequence"/>
</dbReference>
<accession>A0A5C3M9T1</accession>
<dbReference type="InterPro" id="IPR032675">
    <property type="entry name" value="LRR_dom_sf"/>
</dbReference>
<organism evidence="1 2">
    <name type="scientific">Crucibulum laeve</name>
    <dbReference type="NCBI Taxonomy" id="68775"/>
    <lineage>
        <taxon>Eukaryota</taxon>
        <taxon>Fungi</taxon>
        <taxon>Dikarya</taxon>
        <taxon>Basidiomycota</taxon>
        <taxon>Agaricomycotina</taxon>
        <taxon>Agaricomycetes</taxon>
        <taxon>Agaricomycetidae</taxon>
        <taxon>Agaricales</taxon>
        <taxon>Agaricineae</taxon>
        <taxon>Nidulariaceae</taxon>
        <taxon>Crucibulum</taxon>
    </lineage>
</organism>
<reference evidence="1 2" key="1">
    <citation type="journal article" date="2019" name="Nat. Ecol. Evol.">
        <title>Megaphylogeny resolves global patterns of mushroom evolution.</title>
        <authorList>
            <person name="Varga T."/>
            <person name="Krizsan K."/>
            <person name="Foldi C."/>
            <person name="Dima B."/>
            <person name="Sanchez-Garcia M."/>
            <person name="Sanchez-Ramirez S."/>
            <person name="Szollosi G.J."/>
            <person name="Szarkandi J.G."/>
            <person name="Papp V."/>
            <person name="Albert L."/>
            <person name="Andreopoulos W."/>
            <person name="Angelini C."/>
            <person name="Antonin V."/>
            <person name="Barry K.W."/>
            <person name="Bougher N.L."/>
            <person name="Buchanan P."/>
            <person name="Buyck B."/>
            <person name="Bense V."/>
            <person name="Catcheside P."/>
            <person name="Chovatia M."/>
            <person name="Cooper J."/>
            <person name="Damon W."/>
            <person name="Desjardin D."/>
            <person name="Finy P."/>
            <person name="Geml J."/>
            <person name="Haridas S."/>
            <person name="Hughes K."/>
            <person name="Justo A."/>
            <person name="Karasinski D."/>
            <person name="Kautmanova I."/>
            <person name="Kiss B."/>
            <person name="Kocsube S."/>
            <person name="Kotiranta H."/>
            <person name="LaButti K.M."/>
            <person name="Lechner B.E."/>
            <person name="Liimatainen K."/>
            <person name="Lipzen A."/>
            <person name="Lukacs Z."/>
            <person name="Mihaltcheva S."/>
            <person name="Morgado L.N."/>
            <person name="Niskanen T."/>
            <person name="Noordeloos M.E."/>
            <person name="Ohm R.A."/>
            <person name="Ortiz-Santana B."/>
            <person name="Ovrebo C."/>
            <person name="Racz N."/>
            <person name="Riley R."/>
            <person name="Savchenko A."/>
            <person name="Shiryaev A."/>
            <person name="Soop K."/>
            <person name="Spirin V."/>
            <person name="Szebenyi C."/>
            <person name="Tomsovsky M."/>
            <person name="Tulloss R.E."/>
            <person name="Uehling J."/>
            <person name="Grigoriev I.V."/>
            <person name="Vagvolgyi C."/>
            <person name="Papp T."/>
            <person name="Martin F.M."/>
            <person name="Miettinen O."/>
            <person name="Hibbett D.S."/>
            <person name="Nagy L.G."/>
        </authorList>
    </citation>
    <scope>NUCLEOTIDE SEQUENCE [LARGE SCALE GENOMIC DNA]</scope>
    <source>
        <strain evidence="1 2">CBS 166.37</strain>
    </source>
</reference>
<protein>
    <recommendedName>
        <fullName evidence="3">F-box domain-containing protein</fullName>
    </recommendedName>
</protein>
<gene>
    <name evidence="1" type="ORF">BDQ12DRAFT_677736</name>
</gene>
<sequence length="442" mass="50379">MRKSSWFIISHRAHPYHNDTTESIVANSSWSHIQSSLHKMAAAFGEVLNEVLRASCSSIRLDVEQQELAILSLEYRFYCRNLCHSSIRKPVTMFKQRVARKNPSTCNMWLQFGSDWELSAPSFFQIQTALRKIFPSSSQSNRPFTFIIASTPNLLLPPLSTWTIAILRSSPVTVLKLLDIANGVHGCIWKMIFPTIIKAASTSIKELYVDKCRLIPPDQILRLLHKLPELRSLTLGRCSSLLNNFSTIPPKRLSLSNLHTLCAPLDWIFRFTFGERALPSLRKLVIYPRDSQSASINDEAISTALPALFAKLNEDKTYPKISFTMGPTAGDHIFTFTAPVIPASMDMQLTKEEEGHFNQPMEYPESDMLAAFAWRLQYRCSTKAMNLVTELSIRMSSAEESSWSVDYLTRWITMFTWRELLKHLGNSLNHLPSIIIDNVLYD</sequence>